<dbReference type="InterPro" id="IPR011009">
    <property type="entry name" value="Kinase-like_dom_sf"/>
</dbReference>
<protein>
    <submittedName>
        <fullName evidence="8">Tyrosine protein kinase</fullName>
    </submittedName>
</protein>
<keyword evidence="3 8" id="KW-0418">Kinase</keyword>
<feature type="compositionally biased region" description="Low complexity" evidence="5">
    <location>
        <begin position="122"/>
        <end position="133"/>
    </location>
</feature>
<dbReference type="eggNOG" id="COG0515">
    <property type="taxonomic scope" value="Bacteria"/>
</dbReference>
<dbReference type="Gene3D" id="3.30.200.20">
    <property type="entry name" value="Phosphorylase Kinase, domain 1"/>
    <property type="match status" value="1"/>
</dbReference>
<accession>D5SRH8</accession>
<keyword evidence="4" id="KW-0067">ATP-binding</keyword>
<dbReference type="GO" id="GO:0004674">
    <property type="term" value="F:protein serine/threonine kinase activity"/>
    <property type="evidence" value="ECO:0007669"/>
    <property type="project" value="TreeGrafter"/>
</dbReference>
<keyword evidence="6" id="KW-0472">Membrane</keyword>
<dbReference type="PANTHER" id="PTHR43289:SF6">
    <property type="entry name" value="SERINE_THREONINE-PROTEIN KINASE NEKL-3"/>
    <property type="match status" value="1"/>
</dbReference>
<dbReference type="SMART" id="SM00028">
    <property type="entry name" value="TPR"/>
    <property type="match status" value="2"/>
</dbReference>
<evidence type="ECO:0000256" key="2">
    <source>
        <dbReference type="ARBA" id="ARBA00022741"/>
    </source>
</evidence>
<dbReference type="InterPro" id="IPR019734">
    <property type="entry name" value="TPR_rpt"/>
</dbReference>
<dbReference type="SMART" id="SM00220">
    <property type="entry name" value="S_TKc"/>
    <property type="match status" value="1"/>
</dbReference>
<keyword evidence="2" id="KW-0547">Nucleotide-binding</keyword>
<keyword evidence="6" id="KW-1133">Transmembrane helix</keyword>
<evidence type="ECO:0000313" key="8">
    <source>
        <dbReference type="EMBL" id="ADG68671.1"/>
    </source>
</evidence>
<sequence>MESRLTDRNLIAGVMALQLNSVTPAQLIAAMQAWIHQKELPLEDLLLRQQSISAETCDFIKSIVAKHIELHGGSAAQSLASLSSVDDMVESVKDLVDPDLQASISQLVKTRMATPGTPSREASSPVPSSDASAGMPWAKLPTILIESPLDNQQPEELPARELEARESRSGVPQSGEAASKPAKSGKPRFRILKLHAKGGLGQVSLAEDCEFQREVALKELQPRFRGDPNSRARFLLEGKVTGCLEHPGIVPVYSLGSTEAGSPFYVMRFIRGDSLKEAIDRLHGANSHALSPDERRLTLNKLLRRLIDVCNAIEYSHSRGVLHRDLKPGNIMLGKYGETLVVDWGIAKTIGKKGTHEQAEEPTVTPLSGEGSSATQDGSVIGTLAFMSPEQARGEIDALGPTSDVFCLGATLYSILTGQAPYERIAREELVEAVRQCRYVPPRELAPQAPPALEAICLKAMSPVQANRYQSALELAENLELFLNDEPVAVYREPLRQRAFRWIRRHQTLATTTAGVLTATLVATLIIGVLVTRQNTILTAKNNEISKQRDRVEKDRIMLTDLSVGLLNEAEVTLAKVPDTDAYRAKLMTQSFEALALLSEAHPNDQRIAELYAKSARYSANQIMRIGQRKAAIERMQQSLDLQLRNFPRATDPRMARMLVCETYRDLGNFKRAVGQLRAAALDYDEADQWISPLILANPTDLSPRKCAANVQFGRIGLWIELDDNVRAEDFARRSVAEFLTFCQPPAGVYTDRSVAALAMAWHGWLLDELGRPAEAREVYAQSIITVKSWMKIDKSHAAIAYPYARLLHWNADGSAQSGTVTDEQLQQLAEALEHYEQLSNGSPSSVGFKGNLASAWKTRGKIYRLKSEFPEALAALERSEAILRSVPADKASGSTYDNLHKMWVERAEVYHATNRPQEAIAALKEATAALAKEAAMEPESLRSPKVRQTLEKRVAEWGKIASNDIDRSETSRAK</sequence>
<dbReference type="InterPro" id="IPR008271">
    <property type="entry name" value="Ser/Thr_kinase_AS"/>
</dbReference>
<dbReference type="HOGENOM" id="CLU_304587_0_0_0"/>
<evidence type="ECO:0000259" key="7">
    <source>
        <dbReference type="PROSITE" id="PS50011"/>
    </source>
</evidence>
<evidence type="ECO:0000313" key="9">
    <source>
        <dbReference type="Proteomes" id="UP000002220"/>
    </source>
</evidence>
<feature type="domain" description="Protein kinase" evidence="7">
    <location>
        <begin position="189"/>
        <end position="483"/>
    </location>
</feature>
<feature type="region of interest" description="Disordered" evidence="5">
    <location>
        <begin position="110"/>
        <end position="133"/>
    </location>
</feature>
<name>D5SRH8_PLAL2</name>
<dbReference type="Gene3D" id="1.25.40.10">
    <property type="entry name" value="Tetratricopeptide repeat domain"/>
    <property type="match status" value="1"/>
</dbReference>
<dbReference type="Pfam" id="PF00069">
    <property type="entry name" value="Pkinase"/>
    <property type="match status" value="1"/>
</dbReference>
<reference evidence="8 9" key="1">
    <citation type="journal article" date="2010" name="Stand. Genomic Sci.">
        <title>Complete genome sequence of Planctomyces limnophilus type strain (Mu 290).</title>
        <authorList>
            <person name="Labutti K."/>
            <person name="Sikorski J."/>
            <person name="Schneider S."/>
            <person name="Nolan M."/>
            <person name="Lucas S."/>
            <person name="Glavina Del Rio T."/>
            <person name="Tice H."/>
            <person name="Cheng J.F."/>
            <person name="Goodwin L."/>
            <person name="Pitluck S."/>
            <person name="Liolios K."/>
            <person name="Ivanova N."/>
            <person name="Mavromatis K."/>
            <person name="Mikhailova N."/>
            <person name="Pati A."/>
            <person name="Chen A."/>
            <person name="Palaniappan K."/>
            <person name="Land M."/>
            <person name="Hauser L."/>
            <person name="Chang Y.J."/>
            <person name="Jeffries C.D."/>
            <person name="Tindall B.J."/>
            <person name="Rohde M."/>
            <person name="Goker M."/>
            <person name="Woyke T."/>
            <person name="Bristow J."/>
            <person name="Eisen J.A."/>
            <person name="Markowitz V."/>
            <person name="Hugenholtz P."/>
            <person name="Kyrpides N.C."/>
            <person name="Klenk H.P."/>
            <person name="Lapidus A."/>
        </authorList>
    </citation>
    <scope>NUCLEOTIDE SEQUENCE [LARGE SCALE GENOMIC DNA]</scope>
    <source>
        <strain evidence="9">ATCC 43296 / DSM 3776 / IFAM 1008 / 290</strain>
    </source>
</reference>
<dbReference type="Proteomes" id="UP000002220">
    <property type="component" value="Chromosome"/>
</dbReference>
<dbReference type="PANTHER" id="PTHR43289">
    <property type="entry name" value="MITOGEN-ACTIVATED PROTEIN KINASE KINASE KINASE 20-RELATED"/>
    <property type="match status" value="1"/>
</dbReference>
<dbReference type="KEGG" id="plm:Plim_2849"/>
<keyword evidence="1" id="KW-0808">Transferase</keyword>
<dbReference type="InterPro" id="IPR011990">
    <property type="entry name" value="TPR-like_helical_dom_sf"/>
</dbReference>
<dbReference type="GO" id="GO:0005524">
    <property type="term" value="F:ATP binding"/>
    <property type="evidence" value="ECO:0007669"/>
    <property type="project" value="UniProtKB-KW"/>
</dbReference>
<proteinExistence type="predicted"/>
<dbReference type="RefSeq" id="WP_013111102.1">
    <property type="nucleotide sequence ID" value="NC_014148.1"/>
</dbReference>
<keyword evidence="6" id="KW-0812">Transmembrane</keyword>
<dbReference type="EMBL" id="CP001744">
    <property type="protein sequence ID" value="ADG68671.1"/>
    <property type="molecule type" value="Genomic_DNA"/>
</dbReference>
<evidence type="ECO:0000256" key="1">
    <source>
        <dbReference type="ARBA" id="ARBA00022679"/>
    </source>
</evidence>
<dbReference type="PROSITE" id="PS50011">
    <property type="entry name" value="PROTEIN_KINASE_DOM"/>
    <property type="match status" value="1"/>
</dbReference>
<feature type="region of interest" description="Disordered" evidence="5">
    <location>
        <begin position="353"/>
        <end position="374"/>
    </location>
</feature>
<dbReference type="SUPFAM" id="SSF56112">
    <property type="entry name" value="Protein kinase-like (PK-like)"/>
    <property type="match status" value="1"/>
</dbReference>
<evidence type="ECO:0000256" key="6">
    <source>
        <dbReference type="SAM" id="Phobius"/>
    </source>
</evidence>
<keyword evidence="9" id="KW-1185">Reference proteome</keyword>
<dbReference type="SUPFAM" id="SSF48452">
    <property type="entry name" value="TPR-like"/>
    <property type="match status" value="1"/>
</dbReference>
<dbReference type="STRING" id="521674.Plim_2849"/>
<evidence type="ECO:0000256" key="4">
    <source>
        <dbReference type="ARBA" id="ARBA00022840"/>
    </source>
</evidence>
<dbReference type="Gene3D" id="1.10.510.10">
    <property type="entry name" value="Transferase(Phosphotransferase) domain 1"/>
    <property type="match status" value="1"/>
</dbReference>
<dbReference type="PROSITE" id="PS00108">
    <property type="entry name" value="PROTEIN_KINASE_ST"/>
    <property type="match status" value="1"/>
</dbReference>
<evidence type="ECO:0000256" key="3">
    <source>
        <dbReference type="ARBA" id="ARBA00022777"/>
    </source>
</evidence>
<evidence type="ECO:0000256" key="5">
    <source>
        <dbReference type="SAM" id="MobiDB-lite"/>
    </source>
</evidence>
<dbReference type="OrthoDB" id="6111975at2"/>
<gene>
    <name evidence="8" type="ordered locus">Plim_2849</name>
</gene>
<dbReference type="CDD" id="cd14014">
    <property type="entry name" value="STKc_PknB_like"/>
    <property type="match status" value="1"/>
</dbReference>
<organism evidence="8 9">
    <name type="scientific">Planctopirus limnophila (strain ATCC 43296 / DSM 3776 / IFAM 1008 / Mu 290)</name>
    <name type="common">Planctomyces limnophilus</name>
    <dbReference type="NCBI Taxonomy" id="521674"/>
    <lineage>
        <taxon>Bacteria</taxon>
        <taxon>Pseudomonadati</taxon>
        <taxon>Planctomycetota</taxon>
        <taxon>Planctomycetia</taxon>
        <taxon>Planctomycetales</taxon>
        <taxon>Planctomycetaceae</taxon>
        <taxon>Planctopirus</taxon>
    </lineage>
</organism>
<dbReference type="InterPro" id="IPR000719">
    <property type="entry name" value="Prot_kinase_dom"/>
</dbReference>
<feature type="transmembrane region" description="Helical" evidence="6">
    <location>
        <begin position="508"/>
        <end position="531"/>
    </location>
</feature>
<feature type="region of interest" description="Disordered" evidence="5">
    <location>
        <begin position="161"/>
        <end position="185"/>
    </location>
</feature>
<dbReference type="AlphaFoldDB" id="D5SRH8"/>